<dbReference type="OrthoDB" id="9795226at2"/>
<dbReference type="InterPro" id="IPR050718">
    <property type="entry name" value="ApaG-like"/>
</dbReference>
<evidence type="ECO:0000313" key="5">
    <source>
        <dbReference type="Proteomes" id="UP000199759"/>
    </source>
</evidence>
<dbReference type="STRING" id="144026.SAMN04488568_12615"/>
<dbReference type="EMBL" id="FNHG01000026">
    <property type="protein sequence ID" value="SDM85893.1"/>
    <property type="molecule type" value="Genomic_DNA"/>
</dbReference>
<sequence length="130" mass="14686">MYEHETDGVKICVSPDYLEDESEPDENRYVWAYTVEIENTSAQPVQLISRQWVITDSMGRSEHVQGPGVVGEQPVIRPGERFRYTSGAPLSTPSGFMSGSYEMRREGGDSFAAIIPDFPLDRPYDRLSLH</sequence>
<dbReference type="SUPFAM" id="SSF110069">
    <property type="entry name" value="ApaG-like"/>
    <property type="match status" value="1"/>
</dbReference>
<evidence type="ECO:0000259" key="3">
    <source>
        <dbReference type="PROSITE" id="PS51087"/>
    </source>
</evidence>
<evidence type="ECO:0000313" key="4">
    <source>
        <dbReference type="EMBL" id="SDM85893.1"/>
    </source>
</evidence>
<dbReference type="RefSeq" id="WP_091771863.1">
    <property type="nucleotide sequence ID" value="NZ_FNHG01000026.1"/>
</dbReference>
<organism evidence="4 5">
    <name type="scientific">Maricaulis salignorans</name>
    <dbReference type="NCBI Taxonomy" id="144026"/>
    <lineage>
        <taxon>Bacteria</taxon>
        <taxon>Pseudomonadati</taxon>
        <taxon>Pseudomonadota</taxon>
        <taxon>Alphaproteobacteria</taxon>
        <taxon>Maricaulales</taxon>
        <taxon>Maricaulaceae</taxon>
        <taxon>Maricaulis</taxon>
    </lineage>
</organism>
<dbReference type="Pfam" id="PF04379">
    <property type="entry name" value="DUF525"/>
    <property type="match status" value="1"/>
</dbReference>
<proteinExistence type="inferred from homology"/>
<evidence type="ECO:0000256" key="2">
    <source>
        <dbReference type="HAMAP-Rule" id="MF_00791"/>
    </source>
</evidence>
<evidence type="ECO:0000256" key="1">
    <source>
        <dbReference type="ARBA" id="ARBA00017693"/>
    </source>
</evidence>
<dbReference type="HAMAP" id="MF_00791">
    <property type="entry name" value="ApaG"/>
    <property type="match status" value="1"/>
</dbReference>
<dbReference type="Proteomes" id="UP000199759">
    <property type="component" value="Unassembled WGS sequence"/>
</dbReference>
<dbReference type="AlphaFoldDB" id="A0A1G9WNZ2"/>
<dbReference type="Gene3D" id="2.60.40.1470">
    <property type="entry name" value="ApaG domain"/>
    <property type="match status" value="1"/>
</dbReference>
<dbReference type="InterPro" id="IPR007474">
    <property type="entry name" value="ApaG_domain"/>
</dbReference>
<name>A0A1G9WNZ2_9PROT</name>
<dbReference type="PROSITE" id="PS51087">
    <property type="entry name" value="APAG"/>
    <property type="match status" value="1"/>
</dbReference>
<dbReference type="NCBIfam" id="NF003967">
    <property type="entry name" value="PRK05461.1"/>
    <property type="match status" value="1"/>
</dbReference>
<keyword evidence="5" id="KW-1185">Reference proteome</keyword>
<protein>
    <recommendedName>
        <fullName evidence="1 2">Protein ApaG</fullName>
    </recommendedName>
</protein>
<dbReference type="InterPro" id="IPR036767">
    <property type="entry name" value="ApaG_sf"/>
</dbReference>
<dbReference type="PANTHER" id="PTHR47191:SF2">
    <property type="entry name" value="OS05G0170800 PROTEIN"/>
    <property type="match status" value="1"/>
</dbReference>
<dbReference type="PANTHER" id="PTHR47191">
    <property type="entry name" value="OS05G0170800 PROTEIN"/>
    <property type="match status" value="1"/>
</dbReference>
<feature type="domain" description="ApaG" evidence="3">
    <location>
        <begin position="3"/>
        <end position="127"/>
    </location>
</feature>
<reference evidence="4 5" key="1">
    <citation type="submission" date="2016-10" db="EMBL/GenBank/DDBJ databases">
        <authorList>
            <person name="de Groot N.N."/>
        </authorList>
    </citation>
    <scope>NUCLEOTIDE SEQUENCE [LARGE SCALE GENOMIC DNA]</scope>
    <source>
        <strain evidence="4 5">DSM 16077</strain>
    </source>
</reference>
<accession>A0A1G9WNZ2</accession>
<gene>
    <name evidence="2" type="primary">apaG</name>
    <name evidence="4" type="ORF">SAMN04488568_12615</name>
</gene>
<dbReference type="InterPro" id="IPR023065">
    <property type="entry name" value="Uncharacterised_ApaG"/>
</dbReference>